<protein>
    <recommendedName>
        <fullName evidence="2 5">Vacuolar protein sorting-associated protein 29</fullName>
    </recommendedName>
</protein>
<comment type="caution">
    <text evidence="7">The sequence shown here is derived from an EMBL/GenBank/DDBJ whole genome shotgun (WGS) entry which is preliminary data.</text>
</comment>
<dbReference type="SUPFAM" id="SSF56300">
    <property type="entry name" value="Metallo-dependent phosphatases"/>
    <property type="match status" value="1"/>
</dbReference>
<dbReference type="NCBIfam" id="TIGR00040">
    <property type="entry name" value="yfcE"/>
    <property type="match status" value="1"/>
</dbReference>
<keyword evidence="4" id="KW-0653">Protein transport</keyword>
<evidence type="ECO:0000256" key="3">
    <source>
        <dbReference type="ARBA" id="ARBA00022448"/>
    </source>
</evidence>
<dbReference type="GO" id="GO:0042147">
    <property type="term" value="P:retrograde transport, endosome to Golgi"/>
    <property type="evidence" value="ECO:0007669"/>
    <property type="project" value="InterPro"/>
</dbReference>
<organism evidence="7 8">
    <name type="scientific">Clydaea vesicula</name>
    <dbReference type="NCBI Taxonomy" id="447962"/>
    <lineage>
        <taxon>Eukaryota</taxon>
        <taxon>Fungi</taxon>
        <taxon>Fungi incertae sedis</taxon>
        <taxon>Chytridiomycota</taxon>
        <taxon>Chytridiomycota incertae sedis</taxon>
        <taxon>Chytridiomycetes</taxon>
        <taxon>Lobulomycetales</taxon>
        <taxon>Lobulomycetaceae</taxon>
        <taxon>Clydaea</taxon>
    </lineage>
</organism>
<evidence type="ECO:0000313" key="7">
    <source>
        <dbReference type="EMBL" id="KAJ3224616.1"/>
    </source>
</evidence>
<dbReference type="InterPro" id="IPR000979">
    <property type="entry name" value="Phosphodiesterase_MJ0936/Vps29"/>
</dbReference>
<evidence type="ECO:0000313" key="8">
    <source>
        <dbReference type="Proteomes" id="UP001211065"/>
    </source>
</evidence>
<feature type="domain" description="Calcineurin-like phosphoesterase" evidence="6">
    <location>
        <begin position="10"/>
        <end position="138"/>
    </location>
</feature>
<dbReference type="PANTHER" id="PTHR11124">
    <property type="entry name" value="VACUOLAR SORTING PROTEIN VPS29"/>
    <property type="match status" value="1"/>
</dbReference>
<evidence type="ECO:0000256" key="4">
    <source>
        <dbReference type="ARBA" id="ARBA00022927"/>
    </source>
</evidence>
<dbReference type="Gene3D" id="3.60.21.10">
    <property type="match status" value="1"/>
</dbReference>
<dbReference type="GO" id="GO:0030904">
    <property type="term" value="C:retromer complex"/>
    <property type="evidence" value="ECO:0007669"/>
    <property type="project" value="InterPro"/>
</dbReference>
<dbReference type="Pfam" id="PF12850">
    <property type="entry name" value="Metallophos_2"/>
    <property type="match status" value="1"/>
</dbReference>
<evidence type="ECO:0000256" key="2">
    <source>
        <dbReference type="ARBA" id="ARBA00017767"/>
    </source>
</evidence>
<proteinExistence type="inferred from homology"/>
<gene>
    <name evidence="7" type="ORF">HK099_008161</name>
</gene>
<evidence type="ECO:0000256" key="1">
    <source>
        <dbReference type="ARBA" id="ARBA00005945"/>
    </source>
</evidence>
<dbReference type="InterPro" id="IPR028661">
    <property type="entry name" value="Vps29"/>
</dbReference>
<dbReference type="Proteomes" id="UP001211065">
    <property type="component" value="Unassembled WGS sequence"/>
</dbReference>
<keyword evidence="3" id="KW-0813">Transport</keyword>
<reference evidence="7" key="1">
    <citation type="submission" date="2020-05" db="EMBL/GenBank/DDBJ databases">
        <title>Phylogenomic resolution of chytrid fungi.</title>
        <authorList>
            <person name="Stajich J.E."/>
            <person name="Amses K."/>
            <person name="Simmons R."/>
            <person name="Seto K."/>
            <person name="Myers J."/>
            <person name="Bonds A."/>
            <person name="Quandt C.A."/>
            <person name="Barry K."/>
            <person name="Liu P."/>
            <person name="Grigoriev I."/>
            <person name="Longcore J.E."/>
            <person name="James T.Y."/>
        </authorList>
    </citation>
    <scope>NUCLEOTIDE SEQUENCE</scope>
    <source>
        <strain evidence="7">JEL0476</strain>
    </source>
</reference>
<dbReference type="EMBL" id="JADGJW010000087">
    <property type="protein sequence ID" value="KAJ3224616.1"/>
    <property type="molecule type" value="Genomic_DNA"/>
</dbReference>
<dbReference type="GO" id="GO:0005829">
    <property type="term" value="C:cytosol"/>
    <property type="evidence" value="ECO:0007669"/>
    <property type="project" value="GOC"/>
</dbReference>
<dbReference type="CDD" id="cd07394">
    <property type="entry name" value="MPP_Vps29"/>
    <property type="match status" value="1"/>
</dbReference>
<comment type="similarity">
    <text evidence="1 5">Belongs to the VPS29 family.</text>
</comment>
<dbReference type="InterPro" id="IPR029052">
    <property type="entry name" value="Metallo-depent_PP-like"/>
</dbReference>
<keyword evidence="8" id="KW-1185">Reference proteome</keyword>
<dbReference type="InterPro" id="IPR024654">
    <property type="entry name" value="Calcineurin-like_PHP_lpxH"/>
</dbReference>
<dbReference type="AlphaFoldDB" id="A0AAD5Y2I4"/>
<evidence type="ECO:0000256" key="5">
    <source>
        <dbReference type="RuleBase" id="RU362040"/>
    </source>
</evidence>
<evidence type="ECO:0000259" key="6">
    <source>
        <dbReference type="Pfam" id="PF12850"/>
    </source>
</evidence>
<sequence length="208" mass="23544">MAISDANIPHRASDLPMEFKILVPGKIHQILLLGNACNRSTLDYLKTITHDVLSVKGEFDEAFYNSSSAPEYRVVMHGQRRIGMIHGHQVIPWGNFNSLNMIAKKLDVDILIYGHTQKFKVKEYEGRIFINPGSVTGSFSSYLMDKDNKEESGGLRIDENEKVNLIVEKGIPSFVLMDIQGLNVVLYIYQLVNGELKVDKKEFSKKLD</sequence>
<name>A0AAD5Y2I4_9FUNG</name>
<accession>A0AAD5Y2I4</accession>
<dbReference type="GO" id="GO:0015031">
    <property type="term" value="P:protein transport"/>
    <property type="evidence" value="ECO:0007669"/>
    <property type="project" value="UniProtKB-KW"/>
</dbReference>